<sequence length="223" mass="25151">MKKFSVIFPCTIVFIMFLVALFFFVNRNEEKNKVKINDFEITFDQEVDSSDMQLIVKAPETCVIGEMVTIDVTASNCDTYEWLVIPETVDYRTIMNGQETLFTSRTPGTYIFIIAGTRDGTLLPLKNITIIVERSIAPLIIIDNTFTIKVKNWLPANASPEILEKLAKSFERVASVGHKEVADLVKITALSNRGILGAQLEEYKPFLIAFSNHLKTNYAEATI</sequence>
<keyword evidence="1" id="KW-0812">Transmembrane</keyword>
<reference evidence="2" key="1">
    <citation type="journal article" date="2015" name="Nature">
        <title>Complex archaea that bridge the gap between prokaryotes and eukaryotes.</title>
        <authorList>
            <person name="Spang A."/>
            <person name="Saw J.H."/>
            <person name="Jorgensen S.L."/>
            <person name="Zaremba-Niedzwiedzka K."/>
            <person name="Martijn J."/>
            <person name="Lind A.E."/>
            <person name="van Eijk R."/>
            <person name="Schleper C."/>
            <person name="Guy L."/>
            <person name="Ettema T.J."/>
        </authorList>
    </citation>
    <scope>NUCLEOTIDE SEQUENCE</scope>
</reference>
<name>A0A0F9EK49_9ZZZZ</name>
<feature type="non-terminal residue" evidence="2">
    <location>
        <position position="223"/>
    </location>
</feature>
<feature type="transmembrane region" description="Helical" evidence="1">
    <location>
        <begin position="6"/>
        <end position="25"/>
    </location>
</feature>
<dbReference type="AlphaFoldDB" id="A0A0F9EK49"/>
<gene>
    <name evidence="2" type="ORF">LCGC14_2142630</name>
</gene>
<accession>A0A0F9EK49</accession>
<evidence type="ECO:0000313" key="2">
    <source>
        <dbReference type="EMBL" id="KKL66671.1"/>
    </source>
</evidence>
<keyword evidence="1" id="KW-1133">Transmembrane helix</keyword>
<evidence type="ECO:0000256" key="1">
    <source>
        <dbReference type="SAM" id="Phobius"/>
    </source>
</evidence>
<proteinExistence type="predicted"/>
<organism evidence="2">
    <name type="scientific">marine sediment metagenome</name>
    <dbReference type="NCBI Taxonomy" id="412755"/>
    <lineage>
        <taxon>unclassified sequences</taxon>
        <taxon>metagenomes</taxon>
        <taxon>ecological metagenomes</taxon>
    </lineage>
</organism>
<protein>
    <submittedName>
        <fullName evidence="2">Uncharacterized protein</fullName>
    </submittedName>
</protein>
<comment type="caution">
    <text evidence="2">The sequence shown here is derived from an EMBL/GenBank/DDBJ whole genome shotgun (WGS) entry which is preliminary data.</text>
</comment>
<keyword evidence="1" id="KW-0472">Membrane</keyword>
<dbReference type="EMBL" id="LAZR01027131">
    <property type="protein sequence ID" value="KKL66671.1"/>
    <property type="molecule type" value="Genomic_DNA"/>
</dbReference>